<dbReference type="RefSeq" id="WP_088332272.1">
    <property type="nucleotide sequence ID" value="NZ_NBBJ01000001.1"/>
</dbReference>
<name>A0A245ZS48_9SPHN</name>
<reference evidence="2 3" key="1">
    <citation type="submission" date="2017-03" db="EMBL/GenBank/DDBJ databases">
        <title>Genome sequence of Sphingomonas mucosissima DSM 17494.</title>
        <authorList>
            <person name="Poehlein A."/>
            <person name="Wuebbeler J.H."/>
            <person name="Steinbuechel A."/>
            <person name="Daniel R."/>
        </authorList>
    </citation>
    <scope>NUCLEOTIDE SEQUENCE [LARGE SCALE GENOMIC DNA]</scope>
    <source>
        <strain evidence="2 3">DSM 17494</strain>
    </source>
</reference>
<dbReference type="NCBIfam" id="NF005559">
    <property type="entry name" value="PRK07231.1"/>
    <property type="match status" value="1"/>
</dbReference>
<dbReference type="SUPFAM" id="SSF51735">
    <property type="entry name" value="NAD(P)-binding Rossmann-fold domains"/>
    <property type="match status" value="1"/>
</dbReference>
<dbReference type="InterPro" id="IPR036291">
    <property type="entry name" value="NAD(P)-bd_dom_sf"/>
</dbReference>
<evidence type="ECO:0000256" key="1">
    <source>
        <dbReference type="ARBA" id="ARBA00006484"/>
    </source>
</evidence>
<dbReference type="Gene3D" id="3.40.50.720">
    <property type="entry name" value="NAD(P)-binding Rossmann-like Domain"/>
    <property type="match status" value="1"/>
</dbReference>
<dbReference type="Proteomes" id="UP000197783">
    <property type="component" value="Unassembled WGS sequence"/>
</dbReference>
<gene>
    <name evidence="2" type="primary">gdhI</name>
    <name evidence="2" type="ORF">SPMU_08910</name>
</gene>
<evidence type="ECO:0000313" key="3">
    <source>
        <dbReference type="Proteomes" id="UP000197783"/>
    </source>
</evidence>
<dbReference type="CDD" id="cd05233">
    <property type="entry name" value="SDR_c"/>
    <property type="match status" value="1"/>
</dbReference>
<dbReference type="GO" id="GO:0047936">
    <property type="term" value="F:glucose 1-dehydrogenase [NAD(P)+] activity"/>
    <property type="evidence" value="ECO:0007669"/>
    <property type="project" value="UniProtKB-EC"/>
</dbReference>
<organism evidence="2 3">
    <name type="scientific">Sphingomonas mucosissima</name>
    <dbReference type="NCBI Taxonomy" id="370959"/>
    <lineage>
        <taxon>Bacteria</taxon>
        <taxon>Pseudomonadati</taxon>
        <taxon>Pseudomonadota</taxon>
        <taxon>Alphaproteobacteria</taxon>
        <taxon>Sphingomonadales</taxon>
        <taxon>Sphingomonadaceae</taxon>
        <taxon>Sphingomonas</taxon>
    </lineage>
</organism>
<dbReference type="PANTHER" id="PTHR43943">
    <property type="entry name" value="DEHYDROGENASE/REDUCTASE (SDR FAMILY) MEMBER 4"/>
    <property type="match status" value="1"/>
</dbReference>
<dbReference type="InterPro" id="IPR002347">
    <property type="entry name" value="SDR_fam"/>
</dbReference>
<dbReference type="PRINTS" id="PR00081">
    <property type="entry name" value="GDHRDH"/>
</dbReference>
<sequence>MSLFDLTGKVVVITGSSRGIGKASAIACAEQGAKVVISSRKQDACDAVVSEINERFGAGTAVAIAANISDKAALQHLVDQSRREFGRIDCLVCNAASNPYYGPQEGIADEQFRKILDNNILSNHWLITMVAPEMKERGAKGEEGGSIIIVSSIGGLRGSTVIGAYCISKAADMQLARNLAHEYGKHGIRVNCIAPGLIKTDFAKALWEDEDAVAERNSTTPLRRIGEPEEIAGAVVFLASRASGFMTGQTMVIDGGVTI</sequence>
<dbReference type="InterPro" id="IPR020904">
    <property type="entry name" value="Sc_DH/Rdtase_CS"/>
</dbReference>
<dbReference type="EMBL" id="NBBJ01000001">
    <property type="protein sequence ID" value="OWK32558.1"/>
    <property type="molecule type" value="Genomic_DNA"/>
</dbReference>
<comment type="caution">
    <text evidence="2">The sequence shown here is derived from an EMBL/GenBank/DDBJ whole genome shotgun (WGS) entry which is preliminary data.</text>
</comment>
<dbReference type="PROSITE" id="PS00061">
    <property type="entry name" value="ADH_SHORT"/>
    <property type="match status" value="1"/>
</dbReference>
<dbReference type="FunFam" id="3.40.50.720:FF:000084">
    <property type="entry name" value="Short-chain dehydrogenase reductase"/>
    <property type="match status" value="1"/>
</dbReference>
<comment type="similarity">
    <text evidence="1">Belongs to the short-chain dehydrogenases/reductases (SDR) family.</text>
</comment>
<keyword evidence="3" id="KW-1185">Reference proteome</keyword>
<evidence type="ECO:0000313" key="2">
    <source>
        <dbReference type="EMBL" id="OWK32558.1"/>
    </source>
</evidence>
<dbReference type="EC" id="1.1.1.47" evidence="2"/>
<protein>
    <submittedName>
        <fullName evidence="2">Glucose 1-dehydrogenase 1</fullName>
        <ecNumber evidence="2">1.1.1.47</ecNumber>
    </submittedName>
</protein>
<proteinExistence type="inferred from homology"/>
<dbReference type="OrthoDB" id="9789398at2"/>
<dbReference type="PANTHER" id="PTHR43943:SF2">
    <property type="entry name" value="DEHYDROGENASE_REDUCTASE 4"/>
    <property type="match status" value="1"/>
</dbReference>
<dbReference type="Pfam" id="PF13561">
    <property type="entry name" value="adh_short_C2"/>
    <property type="match status" value="1"/>
</dbReference>
<dbReference type="AlphaFoldDB" id="A0A245ZS48"/>
<accession>A0A245ZS48</accession>
<keyword evidence="2" id="KW-0560">Oxidoreductase</keyword>